<feature type="active site" description="Proton acceptor" evidence="2">
    <location>
        <position position="552"/>
    </location>
</feature>
<sequence length="575" mass="63572">MTLDAFDFIVVGAGPSGATLASTLAKAASRPTVLLLEAGSSDGSDELGRVAGERSFYFLSEHARSSVINYETVPQENLNAQVIPYTRGRGLGGSSAVNFSMWTIPPKEWHDEIAARTGNRQWSWANAQKRYMRVESTRLADIPSEYGQYLQPKPEDLGKVAGGIKVGFPHKFEDSLLPELDAWREVDGLRVNPDSNDGDTIGLSVCWNSIHDGRRSTAADMLSDTSELPNLTILKDTHVTRVFFEELVAVGVVTAGGTIHRASKEVILCCGTLDTPKLLMHSGIGPAGQLSKFGIPPVRENNHIGQHLHDHCNAPWVLARSPASLRSIRTDFYRSKAAQAEALSQWKKDRTGPLAEISGVIGLVLQRLDAIDESEEAKQLAQTSDGEYLRQPGIPPFEIILNGPNFGHYHVPDKLPPSQAYTIVLVATQSRGEVTLQSSDPSIPLLFNPKIFSHPYDRRVAIEASKYLMDVLERPTYSKDTTGRIRWPAGRSDEELLEYWRQNTKSTWHMCGTVRMGQNGEDSCVDNKFRVWEVQRLRVADLSVLPVIPPAHPQTVAYLAGLMMADQLVHEYDLD</sequence>
<feature type="domain" description="Glucose-methanol-choline oxidoreductase N-terminal" evidence="6">
    <location>
        <begin position="271"/>
        <end position="285"/>
    </location>
</feature>
<comment type="similarity">
    <text evidence="1 4">Belongs to the GMC oxidoreductase family.</text>
</comment>
<evidence type="ECO:0000256" key="1">
    <source>
        <dbReference type="ARBA" id="ARBA00010790"/>
    </source>
</evidence>
<evidence type="ECO:0000259" key="5">
    <source>
        <dbReference type="PROSITE" id="PS00623"/>
    </source>
</evidence>
<proteinExistence type="inferred from homology"/>
<comment type="caution">
    <text evidence="7">The sequence shown here is derived from an EMBL/GenBank/DDBJ whole genome shotgun (WGS) entry which is preliminary data.</text>
</comment>
<dbReference type="Proteomes" id="UP000038010">
    <property type="component" value="Unassembled WGS sequence"/>
</dbReference>
<dbReference type="Pfam" id="PF05199">
    <property type="entry name" value="GMC_oxred_C"/>
    <property type="match status" value="1"/>
</dbReference>
<dbReference type="PANTHER" id="PTHR11552:SF134">
    <property type="entry name" value="GLUCOSE-METHANOL-CHOLINE OXIDOREDUCTASE N-TERMINAL DOMAIN-CONTAINING PROTEIN"/>
    <property type="match status" value="1"/>
</dbReference>
<accession>A0A0N1HSX0</accession>
<dbReference type="GeneID" id="28737247"/>
<dbReference type="InterPro" id="IPR012132">
    <property type="entry name" value="GMC_OxRdtase"/>
</dbReference>
<feature type="active site" description="Proton donor" evidence="2">
    <location>
        <position position="509"/>
    </location>
</feature>
<dbReference type="AlphaFoldDB" id="A0A0N1HSX0"/>
<dbReference type="GO" id="GO:0016614">
    <property type="term" value="F:oxidoreductase activity, acting on CH-OH group of donors"/>
    <property type="evidence" value="ECO:0007669"/>
    <property type="project" value="InterPro"/>
</dbReference>
<dbReference type="PIRSF" id="PIRSF000137">
    <property type="entry name" value="Alcohol_oxidase"/>
    <property type="match status" value="1"/>
</dbReference>
<gene>
    <name evidence="7" type="ORF">AB675_5177</name>
</gene>
<name>A0A0N1HSX0_9EURO</name>
<organism evidence="7 8">
    <name type="scientific">Cyphellophora attinorum</name>
    <dbReference type="NCBI Taxonomy" id="1664694"/>
    <lineage>
        <taxon>Eukaryota</taxon>
        <taxon>Fungi</taxon>
        <taxon>Dikarya</taxon>
        <taxon>Ascomycota</taxon>
        <taxon>Pezizomycotina</taxon>
        <taxon>Eurotiomycetes</taxon>
        <taxon>Chaetothyriomycetidae</taxon>
        <taxon>Chaetothyriales</taxon>
        <taxon>Cyphellophoraceae</taxon>
        <taxon>Cyphellophora</taxon>
    </lineage>
</organism>
<evidence type="ECO:0000313" key="7">
    <source>
        <dbReference type="EMBL" id="KPI39445.1"/>
    </source>
</evidence>
<feature type="domain" description="Glucose-methanol-choline oxidoreductase N-terminal" evidence="5">
    <location>
        <begin position="88"/>
        <end position="111"/>
    </location>
</feature>
<dbReference type="OrthoDB" id="269227at2759"/>
<dbReference type="Gene3D" id="3.30.560.10">
    <property type="entry name" value="Glucose Oxidase, domain 3"/>
    <property type="match status" value="1"/>
</dbReference>
<dbReference type="PANTHER" id="PTHR11552">
    <property type="entry name" value="GLUCOSE-METHANOL-CHOLINE GMC OXIDOREDUCTASE"/>
    <property type="match status" value="1"/>
</dbReference>
<dbReference type="SUPFAM" id="SSF54373">
    <property type="entry name" value="FAD-linked reductases, C-terminal domain"/>
    <property type="match status" value="1"/>
</dbReference>
<dbReference type="InterPro" id="IPR000172">
    <property type="entry name" value="GMC_OxRdtase_N"/>
</dbReference>
<dbReference type="STRING" id="1664694.A0A0N1HSX0"/>
<dbReference type="PROSITE" id="PS00624">
    <property type="entry name" value="GMC_OXRED_2"/>
    <property type="match status" value="1"/>
</dbReference>
<dbReference type="Pfam" id="PF00732">
    <property type="entry name" value="GMC_oxred_N"/>
    <property type="match status" value="1"/>
</dbReference>
<evidence type="ECO:0000256" key="4">
    <source>
        <dbReference type="RuleBase" id="RU003968"/>
    </source>
</evidence>
<keyword evidence="8" id="KW-1185">Reference proteome</keyword>
<feature type="binding site" evidence="3">
    <location>
        <begin position="553"/>
        <end position="554"/>
    </location>
    <ligand>
        <name>FAD</name>
        <dbReference type="ChEBI" id="CHEBI:57692"/>
    </ligand>
</feature>
<dbReference type="GO" id="GO:0050660">
    <property type="term" value="F:flavin adenine dinucleotide binding"/>
    <property type="evidence" value="ECO:0007669"/>
    <property type="project" value="InterPro"/>
</dbReference>
<dbReference type="RefSeq" id="XP_017999408.1">
    <property type="nucleotide sequence ID" value="XM_018145367.1"/>
</dbReference>
<keyword evidence="4" id="KW-0285">Flavoprotein</keyword>
<keyword evidence="3 4" id="KW-0274">FAD</keyword>
<dbReference type="InterPro" id="IPR007867">
    <property type="entry name" value="GMC_OxRtase_C"/>
</dbReference>
<dbReference type="VEuPathDB" id="FungiDB:AB675_5177"/>
<evidence type="ECO:0000259" key="6">
    <source>
        <dbReference type="PROSITE" id="PS00624"/>
    </source>
</evidence>
<feature type="binding site" evidence="3">
    <location>
        <position position="239"/>
    </location>
    <ligand>
        <name>FAD</name>
        <dbReference type="ChEBI" id="CHEBI:57692"/>
    </ligand>
</feature>
<dbReference type="EMBL" id="LFJN01000015">
    <property type="protein sequence ID" value="KPI39445.1"/>
    <property type="molecule type" value="Genomic_DNA"/>
</dbReference>
<protein>
    <submittedName>
        <fullName evidence="7">Alcohol dehydrogenase [acceptor]</fullName>
    </submittedName>
</protein>
<dbReference type="InterPro" id="IPR036188">
    <property type="entry name" value="FAD/NAD-bd_sf"/>
</dbReference>
<dbReference type="Gene3D" id="3.50.50.60">
    <property type="entry name" value="FAD/NAD(P)-binding domain"/>
    <property type="match status" value="1"/>
</dbReference>
<dbReference type="PROSITE" id="PS00623">
    <property type="entry name" value="GMC_OXRED_1"/>
    <property type="match status" value="1"/>
</dbReference>
<evidence type="ECO:0000256" key="2">
    <source>
        <dbReference type="PIRSR" id="PIRSR000137-1"/>
    </source>
</evidence>
<evidence type="ECO:0000313" key="8">
    <source>
        <dbReference type="Proteomes" id="UP000038010"/>
    </source>
</evidence>
<comment type="cofactor">
    <cofactor evidence="3">
        <name>FAD</name>
        <dbReference type="ChEBI" id="CHEBI:57692"/>
    </cofactor>
</comment>
<evidence type="ECO:0000256" key="3">
    <source>
        <dbReference type="PIRSR" id="PIRSR000137-2"/>
    </source>
</evidence>
<dbReference type="SUPFAM" id="SSF51905">
    <property type="entry name" value="FAD/NAD(P)-binding domain"/>
    <property type="match status" value="1"/>
</dbReference>
<reference evidence="7 8" key="1">
    <citation type="submission" date="2015-06" db="EMBL/GenBank/DDBJ databases">
        <title>Draft genome of the ant-associated black yeast Phialophora attae CBS 131958.</title>
        <authorList>
            <person name="Moreno L.F."/>
            <person name="Stielow B.J."/>
            <person name="de Hoog S."/>
            <person name="Vicente V.A."/>
            <person name="Weiss V.A."/>
            <person name="de Vries M."/>
            <person name="Cruz L.M."/>
            <person name="Souza E.M."/>
        </authorList>
    </citation>
    <scope>NUCLEOTIDE SEQUENCE [LARGE SCALE GENOMIC DNA]</scope>
    <source>
        <strain evidence="7 8">CBS 131958</strain>
    </source>
</reference>
<feature type="binding site" evidence="3">
    <location>
        <begin position="508"/>
        <end position="509"/>
    </location>
    <ligand>
        <name>FAD</name>
        <dbReference type="ChEBI" id="CHEBI:57692"/>
    </ligand>
</feature>